<gene>
    <name evidence="1" type="ORF">Prudu_925S000100</name>
</gene>
<accession>A0A5H2Y174</accession>
<proteinExistence type="predicted"/>
<protein>
    <submittedName>
        <fullName evidence="1">SNARE-like superfamily protein</fullName>
    </submittedName>
</protein>
<organism evidence="1">
    <name type="scientific">Prunus dulcis</name>
    <name type="common">Almond</name>
    <name type="synonym">Amygdalus dulcis</name>
    <dbReference type="NCBI Taxonomy" id="3755"/>
    <lineage>
        <taxon>Eukaryota</taxon>
        <taxon>Viridiplantae</taxon>
        <taxon>Streptophyta</taxon>
        <taxon>Embryophyta</taxon>
        <taxon>Tracheophyta</taxon>
        <taxon>Spermatophyta</taxon>
        <taxon>Magnoliopsida</taxon>
        <taxon>eudicotyledons</taxon>
        <taxon>Gunneridae</taxon>
        <taxon>Pentapetalae</taxon>
        <taxon>rosids</taxon>
        <taxon>fabids</taxon>
        <taxon>Rosales</taxon>
        <taxon>Rosaceae</taxon>
        <taxon>Amygdaloideae</taxon>
        <taxon>Amygdaleae</taxon>
        <taxon>Prunus</taxon>
    </lineage>
</organism>
<feature type="non-terminal residue" evidence="1">
    <location>
        <position position="57"/>
    </location>
</feature>
<dbReference type="EMBL" id="AP021262">
    <property type="protein sequence ID" value="BBN69401.1"/>
    <property type="molecule type" value="Genomic_DNA"/>
</dbReference>
<sequence>MLGLEASPLLIIQIHFQSLCLTSLFPYLKVRIGGPPWFSPPLLTVFISSSFFEVRLL</sequence>
<reference evidence="1" key="1">
    <citation type="journal article" date="2019" name="Science">
        <title>Mutation of a bHLH transcription factor allowed almond domestication.</title>
        <authorList>
            <person name="Sanchez-Perez R."/>
            <person name="Pavan S."/>
            <person name="Mazzeo R."/>
            <person name="Moldovan C."/>
            <person name="Aiese Cigliano R."/>
            <person name="Del Cueto J."/>
            <person name="Ricciardi F."/>
            <person name="Lotti C."/>
            <person name="Ricciardi L."/>
            <person name="Dicenta F."/>
            <person name="Lopez-Marques R.L."/>
            <person name="Lindberg Moller B."/>
        </authorList>
    </citation>
    <scope>NUCLEOTIDE SEQUENCE</scope>
</reference>
<evidence type="ECO:0000313" key="1">
    <source>
        <dbReference type="EMBL" id="BBN69401.1"/>
    </source>
</evidence>
<dbReference type="AlphaFoldDB" id="A0A5H2Y174"/>
<name>A0A5H2Y174_PRUDU</name>